<accession>A0ACC0K771</accession>
<organism evidence="1 2">
    <name type="scientific">Choristoneura fumiferana</name>
    <name type="common">Spruce budworm moth</name>
    <name type="synonym">Archips fumiferana</name>
    <dbReference type="NCBI Taxonomy" id="7141"/>
    <lineage>
        <taxon>Eukaryota</taxon>
        <taxon>Metazoa</taxon>
        <taxon>Ecdysozoa</taxon>
        <taxon>Arthropoda</taxon>
        <taxon>Hexapoda</taxon>
        <taxon>Insecta</taxon>
        <taxon>Pterygota</taxon>
        <taxon>Neoptera</taxon>
        <taxon>Endopterygota</taxon>
        <taxon>Lepidoptera</taxon>
        <taxon>Glossata</taxon>
        <taxon>Ditrysia</taxon>
        <taxon>Tortricoidea</taxon>
        <taxon>Tortricidae</taxon>
        <taxon>Tortricinae</taxon>
        <taxon>Choristoneura</taxon>
    </lineage>
</organism>
<proteinExistence type="predicted"/>
<comment type="caution">
    <text evidence="1">The sequence shown here is derived from an EMBL/GenBank/DDBJ whole genome shotgun (WGS) entry which is preliminary data.</text>
</comment>
<name>A0ACC0K771_CHOFU</name>
<gene>
    <name evidence="1" type="ORF">MSG28_004572</name>
</gene>
<keyword evidence="2" id="KW-1185">Reference proteome</keyword>
<evidence type="ECO:0000313" key="1">
    <source>
        <dbReference type="EMBL" id="KAI8432053.1"/>
    </source>
</evidence>
<dbReference type="EMBL" id="CM046107">
    <property type="protein sequence ID" value="KAI8432053.1"/>
    <property type="molecule type" value="Genomic_DNA"/>
</dbReference>
<sequence>MLPNLCDVISKWETALREKGSGKFEKLSRHPTDLPEPALFQSSVRTETERETSAIGLRNLILGVSDTLLI</sequence>
<dbReference type="Proteomes" id="UP001064048">
    <property type="component" value="Chromosome 7"/>
</dbReference>
<evidence type="ECO:0000313" key="2">
    <source>
        <dbReference type="Proteomes" id="UP001064048"/>
    </source>
</evidence>
<reference evidence="1 2" key="1">
    <citation type="journal article" date="2022" name="Genome Biol. Evol.">
        <title>The Spruce Budworm Genome: Reconstructing the Evolutionary History of Antifreeze Proteins.</title>
        <authorList>
            <person name="Beliveau C."/>
            <person name="Gagne P."/>
            <person name="Picq S."/>
            <person name="Vernygora O."/>
            <person name="Keeling C.I."/>
            <person name="Pinkney K."/>
            <person name="Doucet D."/>
            <person name="Wen F."/>
            <person name="Johnston J.S."/>
            <person name="Maaroufi H."/>
            <person name="Boyle B."/>
            <person name="Laroche J."/>
            <person name="Dewar K."/>
            <person name="Juretic N."/>
            <person name="Blackburn G."/>
            <person name="Nisole A."/>
            <person name="Brunet B."/>
            <person name="Brandao M."/>
            <person name="Lumley L."/>
            <person name="Duan J."/>
            <person name="Quan G."/>
            <person name="Lucarotti C.J."/>
            <person name="Roe A.D."/>
            <person name="Sperling F.A.H."/>
            <person name="Levesque R.C."/>
            <person name="Cusson M."/>
        </authorList>
    </citation>
    <scope>NUCLEOTIDE SEQUENCE [LARGE SCALE GENOMIC DNA]</scope>
    <source>
        <strain evidence="1">Glfc:IPQL:Cfum</strain>
    </source>
</reference>
<protein>
    <submittedName>
        <fullName evidence="1">Uncharacterized protein</fullName>
    </submittedName>
</protein>